<dbReference type="AlphaFoldDB" id="A0A0E9VLN9"/>
<evidence type="ECO:0000313" key="1">
    <source>
        <dbReference type="EMBL" id="JAH78305.1"/>
    </source>
</evidence>
<proteinExistence type="predicted"/>
<dbReference type="EMBL" id="GBXM01030272">
    <property type="protein sequence ID" value="JAH78305.1"/>
    <property type="molecule type" value="Transcribed_RNA"/>
</dbReference>
<reference evidence="1" key="1">
    <citation type="submission" date="2014-11" db="EMBL/GenBank/DDBJ databases">
        <authorList>
            <person name="Amaro Gonzalez C."/>
        </authorList>
    </citation>
    <scope>NUCLEOTIDE SEQUENCE</scope>
</reference>
<name>A0A0E9VLN9_ANGAN</name>
<protein>
    <submittedName>
        <fullName evidence="1">Uncharacterized protein</fullName>
    </submittedName>
</protein>
<accession>A0A0E9VLN9</accession>
<sequence length="30" mass="3594">MQLDKLVYVQFTVRHQRFCGYSDYPHSSGM</sequence>
<reference evidence="1" key="2">
    <citation type="journal article" date="2015" name="Fish Shellfish Immunol.">
        <title>Early steps in the European eel (Anguilla anguilla)-Vibrio vulnificus interaction in the gills: Role of the RtxA13 toxin.</title>
        <authorList>
            <person name="Callol A."/>
            <person name="Pajuelo D."/>
            <person name="Ebbesson L."/>
            <person name="Teles M."/>
            <person name="MacKenzie S."/>
            <person name="Amaro C."/>
        </authorList>
    </citation>
    <scope>NUCLEOTIDE SEQUENCE</scope>
</reference>
<organism evidence="1">
    <name type="scientific">Anguilla anguilla</name>
    <name type="common">European freshwater eel</name>
    <name type="synonym">Muraena anguilla</name>
    <dbReference type="NCBI Taxonomy" id="7936"/>
    <lineage>
        <taxon>Eukaryota</taxon>
        <taxon>Metazoa</taxon>
        <taxon>Chordata</taxon>
        <taxon>Craniata</taxon>
        <taxon>Vertebrata</taxon>
        <taxon>Euteleostomi</taxon>
        <taxon>Actinopterygii</taxon>
        <taxon>Neopterygii</taxon>
        <taxon>Teleostei</taxon>
        <taxon>Anguilliformes</taxon>
        <taxon>Anguillidae</taxon>
        <taxon>Anguilla</taxon>
    </lineage>
</organism>